<dbReference type="Pfam" id="PF19279">
    <property type="entry name" value="YegS_C"/>
    <property type="match status" value="1"/>
</dbReference>
<organism evidence="12 13">
    <name type="scientific">Falsarthrobacter nasiphocae</name>
    <dbReference type="NCBI Taxonomy" id="189863"/>
    <lineage>
        <taxon>Bacteria</taxon>
        <taxon>Bacillati</taxon>
        <taxon>Actinomycetota</taxon>
        <taxon>Actinomycetes</taxon>
        <taxon>Micrococcales</taxon>
        <taxon>Micrococcaceae</taxon>
        <taxon>Falsarthrobacter</taxon>
    </lineage>
</organism>
<keyword evidence="10" id="KW-0472">Membrane</keyword>
<proteinExistence type="inferred from homology"/>
<evidence type="ECO:0000256" key="2">
    <source>
        <dbReference type="ARBA" id="ARBA00005983"/>
    </source>
</evidence>
<dbReference type="SUPFAM" id="SSF111331">
    <property type="entry name" value="NAD kinase/diacylglycerol kinase-like"/>
    <property type="match status" value="1"/>
</dbReference>
<evidence type="ECO:0000256" key="6">
    <source>
        <dbReference type="ARBA" id="ARBA00022840"/>
    </source>
</evidence>
<protein>
    <submittedName>
        <fullName evidence="12">Diacylglycerol kinase family enzyme</fullName>
    </submittedName>
</protein>
<evidence type="ECO:0000259" key="11">
    <source>
        <dbReference type="PROSITE" id="PS50146"/>
    </source>
</evidence>
<keyword evidence="10" id="KW-0812">Transmembrane</keyword>
<dbReference type="SMART" id="SM00046">
    <property type="entry name" value="DAGKc"/>
    <property type="match status" value="1"/>
</dbReference>
<evidence type="ECO:0000256" key="9">
    <source>
        <dbReference type="SAM" id="MobiDB-lite"/>
    </source>
</evidence>
<evidence type="ECO:0000256" key="8">
    <source>
        <dbReference type="ARBA" id="ARBA00023264"/>
    </source>
</evidence>
<comment type="cofactor">
    <cofactor evidence="1">
        <name>Mg(2+)</name>
        <dbReference type="ChEBI" id="CHEBI:18420"/>
    </cofactor>
</comment>
<evidence type="ECO:0000256" key="3">
    <source>
        <dbReference type="ARBA" id="ARBA00022679"/>
    </source>
</evidence>
<feature type="transmembrane region" description="Helical" evidence="10">
    <location>
        <begin position="12"/>
        <end position="32"/>
    </location>
</feature>
<dbReference type="RefSeq" id="WP_309850398.1">
    <property type="nucleotide sequence ID" value="NZ_BAAAIU010000023.1"/>
</dbReference>
<keyword evidence="7" id="KW-0594">Phospholipid biosynthesis</keyword>
<dbReference type="Proteomes" id="UP001247307">
    <property type="component" value="Unassembled WGS sequence"/>
</dbReference>
<dbReference type="InterPro" id="IPR017438">
    <property type="entry name" value="ATP-NAD_kinase_N"/>
</dbReference>
<reference evidence="12" key="1">
    <citation type="submission" date="2023-07" db="EMBL/GenBank/DDBJ databases">
        <title>Sequencing the genomes of 1000 actinobacteria strains.</title>
        <authorList>
            <person name="Klenk H.-P."/>
        </authorList>
    </citation>
    <scope>NUCLEOTIDE SEQUENCE</scope>
    <source>
        <strain evidence="12">DSM 13988</strain>
    </source>
</reference>
<dbReference type="InterPro" id="IPR001206">
    <property type="entry name" value="Diacylglycerol_kinase_cat_dom"/>
</dbReference>
<dbReference type="PROSITE" id="PS50146">
    <property type="entry name" value="DAGK"/>
    <property type="match status" value="1"/>
</dbReference>
<dbReference type="GO" id="GO:0008654">
    <property type="term" value="P:phospholipid biosynthetic process"/>
    <property type="evidence" value="ECO:0007669"/>
    <property type="project" value="UniProtKB-KW"/>
</dbReference>
<dbReference type="Pfam" id="PF00781">
    <property type="entry name" value="DAGK_cat"/>
    <property type="match status" value="1"/>
</dbReference>
<dbReference type="InterPro" id="IPR050187">
    <property type="entry name" value="Lipid_Phosphate_FormReg"/>
</dbReference>
<keyword evidence="6" id="KW-0067">ATP-binding</keyword>
<dbReference type="PANTHER" id="PTHR12358:SF54">
    <property type="entry name" value="SPHINGOSINE KINASE RELATED PROTEIN"/>
    <property type="match status" value="1"/>
</dbReference>
<feature type="region of interest" description="Disordered" evidence="9">
    <location>
        <begin position="43"/>
        <end position="72"/>
    </location>
</feature>
<keyword evidence="3" id="KW-0808">Transferase</keyword>
<dbReference type="InterPro" id="IPR045540">
    <property type="entry name" value="YegS/DAGK_C"/>
</dbReference>
<evidence type="ECO:0000256" key="5">
    <source>
        <dbReference type="ARBA" id="ARBA00022777"/>
    </source>
</evidence>
<dbReference type="AlphaFoldDB" id="A0AAE4C703"/>
<evidence type="ECO:0000256" key="4">
    <source>
        <dbReference type="ARBA" id="ARBA00022741"/>
    </source>
</evidence>
<keyword evidence="8" id="KW-1208">Phospholipid metabolism</keyword>
<feature type="compositionally biased region" description="Basic and acidic residues" evidence="9">
    <location>
        <begin position="43"/>
        <end position="60"/>
    </location>
</feature>
<name>A0AAE4C703_9MICC</name>
<evidence type="ECO:0000313" key="13">
    <source>
        <dbReference type="Proteomes" id="UP001247307"/>
    </source>
</evidence>
<evidence type="ECO:0000256" key="1">
    <source>
        <dbReference type="ARBA" id="ARBA00001946"/>
    </source>
</evidence>
<comment type="caution">
    <text evidence="12">The sequence shown here is derived from an EMBL/GenBank/DDBJ whole genome shotgun (WGS) entry which is preliminary data.</text>
</comment>
<keyword evidence="7" id="KW-0444">Lipid biosynthesis</keyword>
<feature type="domain" description="DAGKc" evidence="11">
    <location>
        <begin position="75"/>
        <end position="215"/>
    </location>
</feature>
<evidence type="ECO:0000313" key="12">
    <source>
        <dbReference type="EMBL" id="MDR6891999.1"/>
    </source>
</evidence>
<comment type="similarity">
    <text evidence="2">Belongs to the diacylglycerol/lipid kinase family.</text>
</comment>
<keyword evidence="10" id="KW-1133">Transmembrane helix</keyword>
<evidence type="ECO:0000256" key="10">
    <source>
        <dbReference type="SAM" id="Phobius"/>
    </source>
</evidence>
<dbReference type="EMBL" id="JAVDUI010000001">
    <property type="protein sequence ID" value="MDR6891999.1"/>
    <property type="molecule type" value="Genomic_DNA"/>
</dbReference>
<dbReference type="PANTHER" id="PTHR12358">
    <property type="entry name" value="SPHINGOSINE KINASE"/>
    <property type="match status" value="1"/>
</dbReference>
<dbReference type="GO" id="GO:0016301">
    <property type="term" value="F:kinase activity"/>
    <property type="evidence" value="ECO:0007669"/>
    <property type="project" value="UniProtKB-KW"/>
</dbReference>
<dbReference type="GO" id="GO:0005524">
    <property type="term" value="F:ATP binding"/>
    <property type="evidence" value="ECO:0007669"/>
    <property type="project" value="UniProtKB-KW"/>
</dbReference>
<sequence length="405" mass="42922">MNPDIPAFADATGWILSLVALVAIVAVLVVAYRVGVSRGRRQAESEHTDRALARQGERRHAAQAKEASVWPHAAPGSERVALIINPVKNDADRALKGVRVACAVRGWPAPLVLETSTEDPGEGQARAALKQGATLVVSAGGDGTVREISSVLADEDENPEHVPLGIIPLGTGNLLARNLGIDASKLDSKALDAAIEAALDGRTRVIDTARITIEAPDGRVTEEVFLVMGGIGLDAEVIAATNDDLKKRFGWLAYTDAGIRLLPGERKDVEISIDGGPFHRTKVRSVLFANLGKLPTGLDFIPGAEVDDGLLSIVTMSPRGVLGWAWIAAKTISRSSADIPVMKYEHAKRIAIRAAEPMGTQLDGDLSGEAVRLEARIRPRSLTVHVPPKTPGLLERLTLGDSGEG</sequence>
<accession>A0AAE4C703</accession>
<gene>
    <name evidence="12" type="ORF">J2S35_000939</name>
</gene>
<keyword evidence="4" id="KW-0547">Nucleotide-binding</keyword>
<evidence type="ECO:0000256" key="7">
    <source>
        <dbReference type="ARBA" id="ARBA00023209"/>
    </source>
</evidence>
<keyword evidence="5 12" id="KW-0418">Kinase</keyword>
<keyword evidence="13" id="KW-1185">Reference proteome</keyword>
<dbReference type="Gene3D" id="2.60.200.40">
    <property type="match status" value="1"/>
</dbReference>
<keyword evidence="7" id="KW-0443">Lipid metabolism</keyword>
<dbReference type="Gene3D" id="3.40.50.10330">
    <property type="entry name" value="Probable inorganic polyphosphate/atp-NAD kinase, domain 1"/>
    <property type="match status" value="1"/>
</dbReference>
<dbReference type="InterPro" id="IPR016064">
    <property type="entry name" value="NAD/diacylglycerol_kinase_sf"/>
</dbReference>